<reference evidence="2 3" key="1">
    <citation type="journal article" date="2016" name="Nat. Microbiol.">
        <title>Genomic inference of the metabolism of cosmopolitan subsurface Archaea, Hadesarchaea.</title>
        <authorList>
            <person name="Baker B.J."/>
            <person name="Saw J.H."/>
            <person name="Lind A.E."/>
            <person name="Lazar C.S."/>
            <person name="Hinrichs K.-U."/>
            <person name="Teske A.P."/>
            <person name="Ettema T.J."/>
        </authorList>
    </citation>
    <scope>NUCLEOTIDE SEQUENCE [LARGE SCALE GENOMIC DNA]</scope>
</reference>
<feature type="transmembrane region" description="Helical" evidence="1">
    <location>
        <begin position="6"/>
        <end position="24"/>
    </location>
</feature>
<keyword evidence="1" id="KW-0472">Membrane</keyword>
<dbReference type="AlphaFoldDB" id="A0A147JVY3"/>
<feature type="transmembrane region" description="Helical" evidence="1">
    <location>
        <begin position="31"/>
        <end position="49"/>
    </location>
</feature>
<keyword evidence="1" id="KW-0812">Transmembrane</keyword>
<evidence type="ECO:0000313" key="3">
    <source>
        <dbReference type="Proteomes" id="UP000074294"/>
    </source>
</evidence>
<protein>
    <submittedName>
        <fullName evidence="2">Uncharacterized protein</fullName>
    </submittedName>
</protein>
<dbReference type="Proteomes" id="UP000074294">
    <property type="component" value="Unassembled WGS sequence"/>
</dbReference>
<accession>A0A147JVY3</accession>
<dbReference type="EMBL" id="LQMQ01000038">
    <property type="protein sequence ID" value="KUO40642.1"/>
    <property type="molecule type" value="Genomic_DNA"/>
</dbReference>
<name>A0A147JVY3_HADYE</name>
<evidence type="ECO:0000256" key="1">
    <source>
        <dbReference type="SAM" id="Phobius"/>
    </source>
</evidence>
<dbReference type="STRING" id="1776334.APZ16_04495"/>
<proteinExistence type="predicted"/>
<sequence>MEWWLILCWILAIVGIGKFLVKGIPVKKNVAMVLAIIGVIGLAYGYGYLGQVQVPSVPGASPSPTAPAVSFEVTGSESDSNLVYNETDRVFTANVTENTTSGTCSPDNVTFTLIIRRTDSNTNVETAVCTITSSVPGFMSERNTNDTNIYYPVTKTGTKFDVEITPSGGTMNRETHQVALGLAASTTVSITVRLSDDIDQLNMYNSKDVLINAGGTVFRLRILLNSQVA</sequence>
<evidence type="ECO:0000313" key="2">
    <source>
        <dbReference type="EMBL" id="KUO40642.1"/>
    </source>
</evidence>
<comment type="caution">
    <text evidence="2">The sequence shown here is derived from an EMBL/GenBank/DDBJ whole genome shotgun (WGS) entry which is preliminary data.</text>
</comment>
<gene>
    <name evidence="2" type="ORF">APZ16_04495</name>
</gene>
<organism evidence="2 3">
    <name type="scientific">Hadarchaeum yellowstonense</name>
    <dbReference type="NCBI Taxonomy" id="1776334"/>
    <lineage>
        <taxon>Archaea</taxon>
        <taxon>Methanobacteriati</taxon>
        <taxon>Candidatus Hadarchaeota</taxon>
        <taxon>Candidatus Hadarchaeia</taxon>
        <taxon>Candidatus Hadarchaeales</taxon>
        <taxon>Candidatus Hadarchaeaceae</taxon>
        <taxon>Candidatus Hadarchaeum</taxon>
    </lineage>
</organism>
<keyword evidence="1" id="KW-1133">Transmembrane helix</keyword>